<dbReference type="GO" id="GO:0000976">
    <property type="term" value="F:transcription cis-regulatory region binding"/>
    <property type="evidence" value="ECO:0007669"/>
    <property type="project" value="TreeGrafter"/>
</dbReference>
<dbReference type="InterPro" id="IPR001789">
    <property type="entry name" value="Sig_transdc_resp-reg_receiver"/>
</dbReference>
<dbReference type="PROSITE" id="PS51755">
    <property type="entry name" value="OMPR_PHOB"/>
    <property type="match status" value="1"/>
</dbReference>
<dbReference type="AlphaFoldDB" id="A0A358HPY1"/>
<dbReference type="Gene3D" id="3.40.50.2300">
    <property type="match status" value="1"/>
</dbReference>
<dbReference type="PANTHER" id="PTHR48111:SF4">
    <property type="entry name" value="DNA-BINDING DUAL TRANSCRIPTIONAL REGULATOR OMPR"/>
    <property type="match status" value="1"/>
</dbReference>
<evidence type="ECO:0000256" key="5">
    <source>
        <dbReference type="ARBA" id="ARBA00023163"/>
    </source>
</evidence>
<dbReference type="InterPro" id="IPR001867">
    <property type="entry name" value="OmpR/PhoB-type_DNA-bd"/>
</dbReference>
<keyword evidence="3" id="KW-0805">Transcription regulation</keyword>
<evidence type="ECO:0000313" key="10">
    <source>
        <dbReference type="EMBL" id="HBU97248.1"/>
    </source>
</evidence>
<dbReference type="PROSITE" id="PS50110">
    <property type="entry name" value="RESPONSE_REGULATORY"/>
    <property type="match status" value="1"/>
</dbReference>
<evidence type="ECO:0000259" key="9">
    <source>
        <dbReference type="PROSITE" id="PS51755"/>
    </source>
</evidence>
<dbReference type="CDD" id="cd00383">
    <property type="entry name" value="trans_reg_C"/>
    <property type="match status" value="1"/>
</dbReference>
<dbReference type="Gene3D" id="1.10.10.10">
    <property type="entry name" value="Winged helix-like DNA-binding domain superfamily/Winged helix DNA-binding domain"/>
    <property type="match status" value="1"/>
</dbReference>
<feature type="domain" description="Response regulatory" evidence="8">
    <location>
        <begin position="8"/>
        <end position="122"/>
    </location>
</feature>
<keyword evidence="5" id="KW-0804">Transcription</keyword>
<evidence type="ECO:0000313" key="12">
    <source>
        <dbReference type="Proteomes" id="UP000264179"/>
    </source>
</evidence>
<dbReference type="PANTHER" id="PTHR48111">
    <property type="entry name" value="REGULATOR OF RPOS"/>
    <property type="match status" value="1"/>
</dbReference>
<dbReference type="InterPro" id="IPR016032">
    <property type="entry name" value="Sig_transdc_resp-reg_C-effctor"/>
</dbReference>
<dbReference type="SUPFAM" id="SSF52172">
    <property type="entry name" value="CheY-like"/>
    <property type="match status" value="1"/>
</dbReference>
<evidence type="ECO:0000313" key="13">
    <source>
        <dbReference type="Proteomes" id="UP000264753"/>
    </source>
</evidence>
<protein>
    <submittedName>
        <fullName evidence="10">DNA-binding response regulator</fullName>
    </submittedName>
</protein>
<dbReference type="InterPro" id="IPR039420">
    <property type="entry name" value="WalR-like"/>
</dbReference>
<dbReference type="InterPro" id="IPR011006">
    <property type="entry name" value="CheY-like_superfamily"/>
</dbReference>
<dbReference type="SUPFAM" id="SSF46894">
    <property type="entry name" value="C-terminal effector domain of the bipartite response regulators"/>
    <property type="match status" value="1"/>
</dbReference>
<keyword evidence="1 6" id="KW-0597">Phosphoprotein</keyword>
<accession>A0A358HPY1</accession>
<dbReference type="GO" id="GO:0032993">
    <property type="term" value="C:protein-DNA complex"/>
    <property type="evidence" value="ECO:0007669"/>
    <property type="project" value="TreeGrafter"/>
</dbReference>
<evidence type="ECO:0000259" key="8">
    <source>
        <dbReference type="PROSITE" id="PS50110"/>
    </source>
</evidence>
<sequence length="243" mass="26886">MSKADQPHVLVVDDDDRLRGLLTRYLGENGFIVSAARNAQEARSSLAGLQFDLIVLDVLMPGEKGVDLARSLRESGSKVPILLLTALSETQDRITGLEAGADDYLAKPFEPRELVLRIEAILRRFAQMPDPDADVDEGGGDDDVVRFGPFSFDSARMTLQSRTEHIYLTTSEQALLAALVTRRGQITSREELHGLMGGNAVDAGASRSIDVQVTRLRRKFEEDPKQPRYLQTVRGRGYVLYAD</sequence>
<dbReference type="Pfam" id="PF00486">
    <property type="entry name" value="Trans_reg_C"/>
    <property type="match status" value="1"/>
</dbReference>
<evidence type="ECO:0000256" key="1">
    <source>
        <dbReference type="ARBA" id="ARBA00022553"/>
    </source>
</evidence>
<dbReference type="RefSeq" id="WP_276651821.1">
    <property type="nucleotide sequence ID" value="NZ_DOOG01000046.1"/>
</dbReference>
<evidence type="ECO:0000256" key="4">
    <source>
        <dbReference type="ARBA" id="ARBA00023125"/>
    </source>
</evidence>
<dbReference type="Gene3D" id="6.10.250.690">
    <property type="match status" value="1"/>
</dbReference>
<dbReference type="SMART" id="SM00862">
    <property type="entry name" value="Trans_reg_C"/>
    <property type="match status" value="1"/>
</dbReference>
<proteinExistence type="predicted"/>
<dbReference type="SMART" id="SM00448">
    <property type="entry name" value="REC"/>
    <property type="match status" value="1"/>
</dbReference>
<dbReference type="Proteomes" id="UP000264753">
    <property type="component" value="Unassembled WGS sequence"/>
</dbReference>
<organism evidence="10 13">
    <name type="scientific">Thalassospira lucentensis</name>
    <dbReference type="NCBI Taxonomy" id="168935"/>
    <lineage>
        <taxon>Bacteria</taxon>
        <taxon>Pseudomonadati</taxon>
        <taxon>Pseudomonadota</taxon>
        <taxon>Alphaproteobacteria</taxon>
        <taxon>Rhodospirillales</taxon>
        <taxon>Thalassospiraceae</taxon>
        <taxon>Thalassospira</taxon>
    </lineage>
</organism>
<evidence type="ECO:0000256" key="3">
    <source>
        <dbReference type="ARBA" id="ARBA00023015"/>
    </source>
</evidence>
<keyword evidence="2" id="KW-0902">Two-component regulatory system</keyword>
<reference evidence="12 13" key="1">
    <citation type="journal article" date="2018" name="Nat. Biotechnol.">
        <title>A standardized bacterial taxonomy based on genome phylogeny substantially revises the tree of life.</title>
        <authorList>
            <person name="Parks D.H."/>
            <person name="Chuvochina M."/>
            <person name="Waite D.W."/>
            <person name="Rinke C."/>
            <person name="Skarshewski A."/>
            <person name="Chaumeil P.A."/>
            <person name="Hugenholtz P."/>
        </authorList>
    </citation>
    <scope>NUCLEOTIDE SEQUENCE [LARGE SCALE GENOMIC DNA]</scope>
    <source>
        <strain evidence="10">UBA8707</strain>
        <strain evidence="11">UBA9881</strain>
    </source>
</reference>
<comment type="caution">
    <text evidence="10">The sequence shown here is derived from an EMBL/GenBank/DDBJ whole genome shotgun (WGS) entry which is preliminary data.</text>
</comment>
<dbReference type="GO" id="GO:0005829">
    <property type="term" value="C:cytosol"/>
    <property type="evidence" value="ECO:0007669"/>
    <property type="project" value="TreeGrafter"/>
</dbReference>
<evidence type="ECO:0000313" key="11">
    <source>
        <dbReference type="EMBL" id="HCW67692.1"/>
    </source>
</evidence>
<evidence type="ECO:0000256" key="6">
    <source>
        <dbReference type="PROSITE-ProRule" id="PRU00169"/>
    </source>
</evidence>
<dbReference type="Pfam" id="PF00072">
    <property type="entry name" value="Response_reg"/>
    <property type="match status" value="1"/>
</dbReference>
<dbReference type="Proteomes" id="UP000264179">
    <property type="component" value="Unassembled WGS sequence"/>
</dbReference>
<dbReference type="EMBL" id="DOOG01000046">
    <property type="protein sequence ID" value="HBU97248.1"/>
    <property type="molecule type" value="Genomic_DNA"/>
</dbReference>
<dbReference type="STRING" id="168935.AUP42_09200"/>
<keyword evidence="4 7" id="KW-0238">DNA-binding</keyword>
<feature type="modified residue" description="4-aspartylphosphate" evidence="6">
    <location>
        <position position="57"/>
    </location>
</feature>
<gene>
    <name evidence="10" type="ORF">DEF21_04985</name>
    <name evidence="11" type="ORF">DHR80_10910</name>
</gene>
<evidence type="ECO:0000256" key="2">
    <source>
        <dbReference type="ARBA" id="ARBA00023012"/>
    </source>
</evidence>
<evidence type="ECO:0000256" key="7">
    <source>
        <dbReference type="PROSITE-ProRule" id="PRU01091"/>
    </source>
</evidence>
<dbReference type="GO" id="GO:0006355">
    <property type="term" value="P:regulation of DNA-templated transcription"/>
    <property type="evidence" value="ECO:0007669"/>
    <property type="project" value="InterPro"/>
</dbReference>
<feature type="DNA-binding region" description="OmpR/PhoB-type" evidence="7">
    <location>
        <begin position="142"/>
        <end position="242"/>
    </location>
</feature>
<feature type="domain" description="OmpR/PhoB-type" evidence="9">
    <location>
        <begin position="142"/>
        <end position="242"/>
    </location>
</feature>
<dbReference type="GO" id="GO:0000156">
    <property type="term" value="F:phosphorelay response regulator activity"/>
    <property type="evidence" value="ECO:0007669"/>
    <property type="project" value="TreeGrafter"/>
</dbReference>
<dbReference type="InterPro" id="IPR036388">
    <property type="entry name" value="WH-like_DNA-bd_sf"/>
</dbReference>
<dbReference type="EMBL" id="DPOP01000089">
    <property type="protein sequence ID" value="HCW67692.1"/>
    <property type="molecule type" value="Genomic_DNA"/>
</dbReference>
<name>A0A358HPY1_9PROT</name>